<dbReference type="InterPro" id="IPR006143">
    <property type="entry name" value="RND_pump_MFP"/>
</dbReference>
<dbReference type="InterPro" id="IPR058647">
    <property type="entry name" value="BSH_CzcB-like"/>
</dbReference>
<evidence type="ECO:0000313" key="6">
    <source>
        <dbReference type="EMBL" id="SDH52746.1"/>
    </source>
</evidence>
<dbReference type="GO" id="GO:1990281">
    <property type="term" value="C:efflux pump complex"/>
    <property type="evidence" value="ECO:0007669"/>
    <property type="project" value="TreeGrafter"/>
</dbReference>
<sequence>MKNKYILLLVVISIVALIAIRLHSNKKQIDEKERPAKVVAIRIPVRVAHIEKQTMQINIVKTGNLTSFKEAKALAVTSGTLSQVRFNLGEQVSQGQVLAITDILTQQLELEKAETSMKKLRNDLDTYTELFQGKAATQEQVNNIHQDYLNAVNQTNQARKALADASIRAPISGIIATKPVEKGVYVSAGAEITTIVDLSSAKVRVNLTEAEVYQVVQGQQVKIITDVYPGKVFNGRVTFISPQGDQAHNYMTEIQINQSQKNLLRSGTFVRVDFSRKTSQQLLIIPREALMESESMVGVYVVRDGVARLKKITTGAEMGSEVVVTSGLNEGDEVVTSGQINLKDGTAVSVSK</sequence>
<feature type="coiled-coil region" evidence="2">
    <location>
        <begin position="103"/>
        <end position="130"/>
    </location>
</feature>
<dbReference type="STRING" id="551996.SAMN05192573_110124"/>
<dbReference type="Gene3D" id="1.10.287.470">
    <property type="entry name" value="Helix hairpin bin"/>
    <property type="match status" value="1"/>
</dbReference>
<dbReference type="Gene3D" id="2.40.50.100">
    <property type="match status" value="1"/>
</dbReference>
<dbReference type="SUPFAM" id="SSF111369">
    <property type="entry name" value="HlyD-like secretion proteins"/>
    <property type="match status" value="1"/>
</dbReference>
<name>A0A1G8D4S8_9SPHI</name>
<keyword evidence="2" id="KW-0175">Coiled coil</keyword>
<proteinExistence type="inferred from homology"/>
<keyword evidence="7" id="KW-1185">Reference proteome</keyword>
<dbReference type="NCBIfam" id="TIGR01730">
    <property type="entry name" value="RND_mfp"/>
    <property type="match status" value="1"/>
</dbReference>
<comment type="similarity">
    <text evidence="1">Belongs to the membrane fusion protein (MFP) (TC 8.A.1) family.</text>
</comment>
<feature type="domain" description="YknX-like beta-barrel" evidence="5">
    <location>
        <begin position="202"/>
        <end position="272"/>
    </location>
</feature>
<dbReference type="GO" id="GO:0015562">
    <property type="term" value="F:efflux transmembrane transporter activity"/>
    <property type="evidence" value="ECO:0007669"/>
    <property type="project" value="TreeGrafter"/>
</dbReference>
<dbReference type="InterPro" id="IPR058637">
    <property type="entry name" value="YknX-like_C"/>
</dbReference>
<dbReference type="Pfam" id="PF25973">
    <property type="entry name" value="BSH_CzcB"/>
    <property type="match status" value="1"/>
</dbReference>
<dbReference type="EMBL" id="FNCG01000010">
    <property type="protein sequence ID" value="SDH52746.1"/>
    <property type="molecule type" value="Genomic_DNA"/>
</dbReference>
<feature type="domain" description="CzcB-like barrel-sandwich hybrid" evidence="3">
    <location>
        <begin position="74"/>
        <end position="197"/>
    </location>
</feature>
<evidence type="ECO:0000259" key="3">
    <source>
        <dbReference type="Pfam" id="PF25973"/>
    </source>
</evidence>
<dbReference type="Pfam" id="PF25989">
    <property type="entry name" value="YknX_C"/>
    <property type="match status" value="1"/>
</dbReference>
<dbReference type="Gene3D" id="2.40.30.170">
    <property type="match status" value="1"/>
</dbReference>
<dbReference type="PANTHER" id="PTHR30469">
    <property type="entry name" value="MULTIDRUG RESISTANCE PROTEIN MDTA"/>
    <property type="match status" value="1"/>
</dbReference>
<evidence type="ECO:0000259" key="5">
    <source>
        <dbReference type="Pfam" id="PF25990"/>
    </source>
</evidence>
<dbReference type="InterPro" id="IPR058636">
    <property type="entry name" value="Beta-barrel_YknX"/>
</dbReference>
<reference evidence="7" key="1">
    <citation type="submission" date="2016-10" db="EMBL/GenBank/DDBJ databases">
        <authorList>
            <person name="Varghese N."/>
            <person name="Submissions S."/>
        </authorList>
    </citation>
    <scope>NUCLEOTIDE SEQUENCE [LARGE SCALE GENOMIC DNA]</scope>
    <source>
        <strain evidence="7">Gh-67</strain>
    </source>
</reference>
<evidence type="ECO:0000313" key="7">
    <source>
        <dbReference type="Proteomes" id="UP000199705"/>
    </source>
</evidence>
<evidence type="ECO:0000256" key="2">
    <source>
        <dbReference type="SAM" id="Coils"/>
    </source>
</evidence>
<dbReference type="Pfam" id="PF25990">
    <property type="entry name" value="Beta-barrel_YknX"/>
    <property type="match status" value="1"/>
</dbReference>
<evidence type="ECO:0000259" key="4">
    <source>
        <dbReference type="Pfam" id="PF25989"/>
    </source>
</evidence>
<organism evidence="6 7">
    <name type="scientific">Mucilaginibacter gossypii</name>
    <dbReference type="NCBI Taxonomy" id="551996"/>
    <lineage>
        <taxon>Bacteria</taxon>
        <taxon>Pseudomonadati</taxon>
        <taxon>Bacteroidota</taxon>
        <taxon>Sphingobacteriia</taxon>
        <taxon>Sphingobacteriales</taxon>
        <taxon>Sphingobacteriaceae</taxon>
        <taxon>Mucilaginibacter</taxon>
    </lineage>
</organism>
<accession>A0A1G8D4S8</accession>
<dbReference type="Proteomes" id="UP000199705">
    <property type="component" value="Unassembled WGS sequence"/>
</dbReference>
<dbReference type="Gene3D" id="2.40.420.20">
    <property type="match status" value="1"/>
</dbReference>
<gene>
    <name evidence="6" type="ORF">SAMN05192573_110124</name>
</gene>
<dbReference type="AlphaFoldDB" id="A0A1G8D4S8"/>
<dbReference type="RefSeq" id="WP_091170707.1">
    <property type="nucleotide sequence ID" value="NZ_FNCG01000010.1"/>
</dbReference>
<evidence type="ECO:0000256" key="1">
    <source>
        <dbReference type="ARBA" id="ARBA00009477"/>
    </source>
</evidence>
<protein>
    <submittedName>
        <fullName evidence="6">RND family efflux transporter, MFP subunit</fullName>
    </submittedName>
</protein>
<feature type="domain" description="YknX-like C-terminal permuted SH3-like" evidence="4">
    <location>
        <begin position="284"/>
        <end position="350"/>
    </location>
</feature>